<protein>
    <recommendedName>
        <fullName evidence="3">Tyr recombinase domain-containing protein</fullName>
    </recommendedName>
</protein>
<dbReference type="SUPFAM" id="SSF56349">
    <property type="entry name" value="DNA breaking-rejoining enzymes"/>
    <property type="match status" value="1"/>
</dbReference>
<keyword evidence="1" id="KW-0233">DNA recombination</keyword>
<evidence type="ECO:0008006" key="3">
    <source>
        <dbReference type="Google" id="ProtNLM"/>
    </source>
</evidence>
<gene>
    <name evidence="2" type="ORF">LCGC14_3131590</name>
</gene>
<comment type="caution">
    <text evidence="2">The sequence shown here is derived from an EMBL/GenBank/DDBJ whole genome shotgun (WGS) entry which is preliminary data.</text>
</comment>
<dbReference type="InterPro" id="IPR013762">
    <property type="entry name" value="Integrase-like_cat_sf"/>
</dbReference>
<dbReference type="GO" id="GO:0015074">
    <property type="term" value="P:DNA integration"/>
    <property type="evidence" value="ECO:0007669"/>
    <property type="project" value="InterPro"/>
</dbReference>
<feature type="non-terminal residue" evidence="2">
    <location>
        <position position="1"/>
    </location>
</feature>
<dbReference type="EMBL" id="LAZR01068361">
    <property type="protein sequence ID" value="KKK49782.1"/>
    <property type="molecule type" value="Genomic_DNA"/>
</dbReference>
<dbReference type="InterPro" id="IPR011010">
    <property type="entry name" value="DNA_brk_join_enz"/>
</dbReference>
<accession>A0A0F8VZH5</accession>
<dbReference type="AlphaFoldDB" id="A0A0F8VZH5"/>
<dbReference type="Gene3D" id="1.10.443.10">
    <property type="entry name" value="Intergrase catalytic core"/>
    <property type="match status" value="1"/>
</dbReference>
<dbReference type="GO" id="GO:0006310">
    <property type="term" value="P:DNA recombination"/>
    <property type="evidence" value="ECO:0007669"/>
    <property type="project" value="UniProtKB-KW"/>
</dbReference>
<organism evidence="2">
    <name type="scientific">marine sediment metagenome</name>
    <dbReference type="NCBI Taxonomy" id="412755"/>
    <lineage>
        <taxon>unclassified sequences</taxon>
        <taxon>metagenomes</taxon>
        <taxon>ecological metagenomes</taxon>
    </lineage>
</organism>
<dbReference type="GO" id="GO:0003677">
    <property type="term" value="F:DNA binding"/>
    <property type="evidence" value="ECO:0007669"/>
    <property type="project" value="InterPro"/>
</dbReference>
<evidence type="ECO:0000256" key="1">
    <source>
        <dbReference type="ARBA" id="ARBA00023172"/>
    </source>
</evidence>
<sequence>KIPKGRIVTYSMNGLRFWNRTQKRFNNREGIKRELGIIRYSIHDIRRCYATRWAYKLMPYELNKLMRHLDMNTTLKHYADVELDKIVTKMNN</sequence>
<reference evidence="2" key="1">
    <citation type="journal article" date="2015" name="Nature">
        <title>Complex archaea that bridge the gap between prokaryotes and eukaryotes.</title>
        <authorList>
            <person name="Spang A."/>
            <person name="Saw J.H."/>
            <person name="Jorgensen S.L."/>
            <person name="Zaremba-Niedzwiedzka K."/>
            <person name="Martijn J."/>
            <person name="Lind A.E."/>
            <person name="van Eijk R."/>
            <person name="Schleper C."/>
            <person name="Guy L."/>
            <person name="Ettema T.J."/>
        </authorList>
    </citation>
    <scope>NUCLEOTIDE SEQUENCE</scope>
</reference>
<evidence type="ECO:0000313" key="2">
    <source>
        <dbReference type="EMBL" id="KKK49782.1"/>
    </source>
</evidence>
<proteinExistence type="predicted"/>
<name>A0A0F8VZH5_9ZZZZ</name>